<dbReference type="InterPro" id="IPR052552">
    <property type="entry name" value="YeaO-like"/>
</dbReference>
<gene>
    <name evidence="1" type="ORF">FGL86_15670</name>
</gene>
<dbReference type="Proteomes" id="UP000321272">
    <property type="component" value="Chromosome"/>
</dbReference>
<dbReference type="EMBL" id="CP042382">
    <property type="protein sequence ID" value="QEA40373.1"/>
    <property type="molecule type" value="Genomic_DNA"/>
</dbReference>
<organism evidence="1 2">
    <name type="scientific">Pistricoccus aurantiacus</name>
    <dbReference type="NCBI Taxonomy" id="1883414"/>
    <lineage>
        <taxon>Bacteria</taxon>
        <taxon>Pseudomonadati</taxon>
        <taxon>Pseudomonadota</taxon>
        <taxon>Gammaproteobacteria</taxon>
        <taxon>Oceanospirillales</taxon>
        <taxon>Halomonadaceae</taxon>
        <taxon>Pistricoccus</taxon>
    </lineage>
</organism>
<dbReference type="AlphaFoldDB" id="A0A5B8SZZ6"/>
<name>A0A5B8SZZ6_9GAMM</name>
<protein>
    <submittedName>
        <fullName evidence="1">DUF488 family protein</fullName>
    </submittedName>
</protein>
<dbReference type="PANTHER" id="PTHR36849:SF1">
    <property type="entry name" value="CYTOPLASMIC PROTEIN"/>
    <property type="match status" value="1"/>
</dbReference>
<accession>A0A5B8SZZ6</accession>
<dbReference type="OrthoDB" id="9790745at2"/>
<evidence type="ECO:0000313" key="1">
    <source>
        <dbReference type="EMBL" id="QEA40373.1"/>
    </source>
</evidence>
<proteinExistence type="predicted"/>
<dbReference type="PANTHER" id="PTHR36849">
    <property type="entry name" value="CYTOPLASMIC PROTEIN-RELATED"/>
    <property type="match status" value="1"/>
</dbReference>
<dbReference type="RefSeq" id="WP_147185641.1">
    <property type="nucleotide sequence ID" value="NZ_CP042382.1"/>
</dbReference>
<keyword evidence="2" id="KW-1185">Reference proteome</keyword>
<dbReference type="Pfam" id="PF22752">
    <property type="entry name" value="DUF488-N3i"/>
    <property type="match status" value="1"/>
</dbReference>
<evidence type="ECO:0000313" key="2">
    <source>
        <dbReference type="Proteomes" id="UP000321272"/>
    </source>
</evidence>
<sequence length="142" mass="16709">MNHKIHLKRIYTPIDDKDGARVLVDRLWPVGLRRESLQLTDWYRDASPSLSLRRVWRRGNITQEDFMRRYRWEIVYSPTCLVPLMQMARQGPLTLLGAARDPENSYLKILREAIEEALLEEDRQADGGASSPPCYAEEFREY</sequence>
<reference evidence="1 2" key="1">
    <citation type="submission" date="2019-06" db="EMBL/GenBank/DDBJ databases">
        <title>Genome analyses of bacteria isolated from kimchi.</title>
        <authorList>
            <person name="Lee S."/>
            <person name="Ahn S."/>
            <person name="Roh S."/>
        </authorList>
    </citation>
    <scope>NUCLEOTIDE SEQUENCE [LARGE SCALE GENOMIC DNA]</scope>
    <source>
        <strain evidence="1 2">CBA4606</strain>
    </source>
</reference>
<dbReference type="KEGG" id="paur:FGL86_15670"/>